<dbReference type="InterPro" id="IPR036770">
    <property type="entry name" value="Ankyrin_rpt-contain_sf"/>
</dbReference>
<dbReference type="GO" id="GO:0085020">
    <property type="term" value="P:protein K6-linked ubiquitination"/>
    <property type="evidence" value="ECO:0007669"/>
    <property type="project" value="TreeGrafter"/>
</dbReference>
<feature type="repeat" description="ANK" evidence="3">
    <location>
        <begin position="48"/>
        <end position="80"/>
    </location>
</feature>
<evidence type="ECO:0000313" key="5">
    <source>
        <dbReference type="EMBL" id="CAF1512102.1"/>
    </source>
</evidence>
<dbReference type="PROSITE" id="PS50088">
    <property type="entry name" value="ANK_REPEAT"/>
    <property type="match status" value="1"/>
</dbReference>
<dbReference type="PANTHER" id="PTHR24171">
    <property type="entry name" value="ANKYRIN REPEAT DOMAIN-CONTAINING PROTEIN 39-RELATED"/>
    <property type="match status" value="1"/>
</dbReference>
<dbReference type="EMBL" id="CAJNOR010004565">
    <property type="protein sequence ID" value="CAF1512102.1"/>
    <property type="molecule type" value="Genomic_DNA"/>
</dbReference>
<dbReference type="PANTHER" id="PTHR24171:SF8">
    <property type="entry name" value="BRCA1-ASSOCIATED RING DOMAIN PROTEIN 1"/>
    <property type="match status" value="1"/>
</dbReference>
<dbReference type="InterPro" id="IPR002110">
    <property type="entry name" value="Ankyrin_rpt"/>
</dbReference>
<accession>A0A813ZK22</accession>
<dbReference type="GO" id="GO:0070531">
    <property type="term" value="C:BRCA1-A complex"/>
    <property type="evidence" value="ECO:0007669"/>
    <property type="project" value="TreeGrafter"/>
</dbReference>
<comment type="caution">
    <text evidence="4">The sequence shown here is derived from an EMBL/GenBank/DDBJ whole genome shotgun (WGS) entry which is preliminary data.</text>
</comment>
<proteinExistence type="predicted"/>
<evidence type="ECO:0000313" key="7">
    <source>
        <dbReference type="Proteomes" id="UP000663852"/>
    </source>
</evidence>
<dbReference type="GO" id="GO:0031436">
    <property type="term" value="C:BRCA1-BARD1 complex"/>
    <property type="evidence" value="ECO:0007669"/>
    <property type="project" value="TreeGrafter"/>
</dbReference>
<gene>
    <name evidence="4" type="ORF">EDS130_LOCUS9721</name>
    <name evidence="5" type="ORF">XAT740_LOCUS40277</name>
</gene>
<dbReference type="AlphaFoldDB" id="A0A813ZK22"/>
<organism evidence="4 7">
    <name type="scientific">Adineta ricciae</name>
    <name type="common">Rotifer</name>
    <dbReference type="NCBI Taxonomy" id="249248"/>
    <lineage>
        <taxon>Eukaryota</taxon>
        <taxon>Metazoa</taxon>
        <taxon>Spiralia</taxon>
        <taxon>Gnathifera</taxon>
        <taxon>Rotifera</taxon>
        <taxon>Eurotatoria</taxon>
        <taxon>Bdelloidea</taxon>
        <taxon>Adinetida</taxon>
        <taxon>Adinetidae</taxon>
        <taxon>Adineta</taxon>
    </lineage>
</organism>
<evidence type="ECO:0000256" key="2">
    <source>
        <dbReference type="ARBA" id="ARBA00023043"/>
    </source>
</evidence>
<evidence type="ECO:0000256" key="1">
    <source>
        <dbReference type="ARBA" id="ARBA00022737"/>
    </source>
</evidence>
<keyword evidence="2 3" id="KW-0040">ANK repeat</keyword>
<dbReference type="PROSITE" id="PS50297">
    <property type="entry name" value="ANK_REP_REGION"/>
    <property type="match status" value="1"/>
</dbReference>
<keyword evidence="1" id="KW-0677">Repeat</keyword>
<sequence length="103" mass="11496">MANADRPKQGTGQASEFYMACREGDLYKVNRYLKSMTIREINHVEESNNSTALHAAAYFGHGDVVKRLLEVGANVHTRNGYGNTAEQEAKTAEISEIFKHAKH</sequence>
<name>A0A813ZK22_ADIRI</name>
<keyword evidence="6" id="KW-1185">Reference proteome</keyword>
<dbReference type="Proteomes" id="UP000663852">
    <property type="component" value="Unassembled WGS sequence"/>
</dbReference>
<dbReference type="EMBL" id="CAJNOJ010000033">
    <property type="protein sequence ID" value="CAF0899820.1"/>
    <property type="molecule type" value="Genomic_DNA"/>
</dbReference>
<protein>
    <recommendedName>
        <fullName evidence="8">Ankyrin repeat domain-containing protein</fullName>
    </recommendedName>
</protein>
<dbReference type="SUPFAM" id="SSF48403">
    <property type="entry name" value="Ankyrin repeat"/>
    <property type="match status" value="1"/>
</dbReference>
<dbReference type="SMART" id="SM00248">
    <property type="entry name" value="ANK"/>
    <property type="match status" value="1"/>
</dbReference>
<reference evidence="4" key="1">
    <citation type="submission" date="2021-02" db="EMBL/GenBank/DDBJ databases">
        <authorList>
            <person name="Nowell W R."/>
        </authorList>
    </citation>
    <scope>NUCLEOTIDE SEQUENCE</scope>
</reference>
<evidence type="ECO:0008006" key="8">
    <source>
        <dbReference type="Google" id="ProtNLM"/>
    </source>
</evidence>
<dbReference type="Gene3D" id="1.25.40.20">
    <property type="entry name" value="Ankyrin repeat-containing domain"/>
    <property type="match status" value="1"/>
</dbReference>
<evidence type="ECO:0000313" key="4">
    <source>
        <dbReference type="EMBL" id="CAF0899820.1"/>
    </source>
</evidence>
<dbReference type="Proteomes" id="UP000663828">
    <property type="component" value="Unassembled WGS sequence"/>
</dbReference>
<evidence type="ECO:0000256" key="3">
    <source>
        <dbReference type="PROSITE-ProRule" id="PRU00023"/>
    </source>
</evidence>
<evidence type="ECO:0000313" key="6">
    <source>
        <dbReference type="Proteomes" id="UP000663828"/>
    </source>
</evidence>
<dbReference type="Pfam" id="PF12796">
    <property type="entry name" value="Ank_2"/>
    <property type="match status" value="1"/>
</dbReference>
<dbReference type="GO" id="GO:0004842">
    <property type="term" value="F:ubiquitin-protein transferase activity"/>
    <property type="evidence" value="ECO:0007669"/>
    <property type="project" value="TreeGrafter"/>
</dbReference>
<dbReference type="OrthoDB" id="194358at2759"/>